<sequence length="203" mass="22107">MALGARVSAPENRAEQVPTHIARAPEDVATHGELPSYGLVASSAATERTGSHSGIRLVLPPPISANRYWRSFVPRGGSRAITCVSDEARAYKRDALKLALAAGVRSPIRGRVALDVQLYPARPLDWAKRSRKDPDGWADSVRCIDLDNVLKVLLDALKGVAFGDDSWVRSLHAQRMEPDEHGARVVVTISPLVRERVAPELPL</sequence>
<dbReference type="EMBL" id="CP042807">
    <property type="protein sequence ID" value="QEE24505.1"/>
    <property type="molecule type" value="Genomic_DNA"/>
</dbReference>
<accession>A0A5B9E0P6</accession>
<dbReference type="SUPFAM" id="SSF103084">
    <property type="entry name" value="Holliday junction resolvase RusA"/>
    <property type="match status" value="1"/>
</dbReference>
<dbReference type="KEGG" id="rgl:CS053_08320"/>
<name>A0A5B9E0P6_9GAMM</name>
<dbReference type="InterPro" id="IPR036614">
    <property type="entry name" value="RusA-like_sf"/>
</dbReference>
<dbReference type="Gene3D" id="3.30.1330.70">
    <property type="entry name" value="Holliday junction resolvase RusA"/>
    <property type="match status" value="1"/>
</dbReference>
<dbReference type="GO" id="GO:0006281">
    <property type="term" value="P:DNA repair"/>
    <property type="evidence" value="ECO:0007669"/>
    <property type="project" value="InterPro"/>
</dbReference>
<evidence type="ECO:0000313" key="2">
    <source>
        <dbReference type="Proteomes" id="UP000321807"/>
    </source>
</evidence>
<protein>
    <submittedName>
        <fullName evidence="1">RusA family crossover junction endodeoxyribonuclease</fullName>
    </submittedName>
</protein>
<reference evidence="1 2" key="1">
    <citation type="submission" date="2019-08" db="EMBL/GenBank/DDBJ databases">
        <title>Complete genome sequence of Rhodanobacter glycinis strain T01E-68 isolated from tomato root.</title>
        <authorList>
            <person name="Weon H.-Y."/>
            <person name="Lee S.A."/>
        </authorList>
    </citation>
    <scope>NUCLEOTIDE SEQUENCE [LARGE SCALE GENOMIC DNA]</scope>
    <source>
        <strain evidence="1 2">T01E-68</strain>
    </source>
</reference>
<dbReference type="GO" id="GO:0000287">
    <property type="term" value="F:magnesium ion binding"/>
    <property type="evidence" value="ECO:0007669"/>
    <property type="project" value="InterPro"/>
</dbReference>
<organism evidence="1 2">
    <name type="scientific">Rhodanobacter glycinis</name>
    <dbReference type="NCBI Taxonomy" id="582702"/>
    <lineage>
        <taxon>Bacteria</taxon>
        <taxon>Pseudomonadati</taxon>
        <taxon>Pseudomonadota</taxon>
        <taxon>Gammaproteobacteria</taxon>
        <taxon>Lysobacterales</taxon>
        <taxon>Rhodanobacteraceae</taxon>
        <taxon>Rhodanobacter</taxon>
    </lineage>
</organism>
<dbReference type="Proteomes" id="UP000321807">
    <property type="component" value="Chromosome"/>
</dbReference>
<dbReference type="GO" id="GO:0006310">
    <property type="term" value="P:DNA recombination"/>
    <property type="evidence" value="ECO:0007669"/>
    <property type="project" value="InterPro"/>
</dbReference>
<dbReference type="Pfam" id="PF05866">
    <property type="entry name" value="RusA"/>
    <property type="match status" value="1"/>
</dbReference>
<evidence type="ECO:0000313" key="1">
    <source>
        <dbReference type="EMBL" id="QEE24505.1"/>
    </source>
</evidence>
<dbReference type="InterPro" id="IPR008822">
    <property type="entry name" value="Endonuclease_RusA-like"/>
</dbReference>
<gene>
    <name evidence="1" type="ORF">CS053_08320</name>
</gene>
<dbReference type="AlphaFoldDB" id="A0A5B9E0P6"/>
<proteinExistence type="predicted"/>